<keyword evidence="4" id="KW-1185">Reference proteome</keyword>
<gene>
    <name evidence="3" type="ORF">FEF34_10245</name>
</gene>
<evidence type="ECO:0000313" key="3">
    <source>
        <dbReference type="EMBL" id="TLQ43475.1"/>
    </source>
</evidence>
<evidence type="ECO:0000259" key="2">
    <source>
        <dbReference type="Pfam" id="PF13936"/>
    </source>
</evidence>
<comment type="caution">
    <text evidence="3">The sequence shown here is derived from an EMBL/GenBank/DDBJ whole genome shotgun (WGS) entry which is preliminary data.</text>
</comment>
<feature type="region of interest" description="Disordered" evidence="1">
    <location>
        <begin position="191"/>
        <end position="212"/>
    </location>
</feature>
<protein>
    <submittedName>
        <fullName evidence="3">Helix-turn-helix domain-containing protein</fullName>
    </submittedName>
</protein>
<dbReference type="AlphaFoldDB" id="A0A5R9E341"/>
<dbReference type="EMBL" id="VAWE01000001">
    <property type="protein sequence ID" value="TLQ43475.1"/>
    <property type="molecule type" value="Genomic_DNA"/>
</dbReference>
<name>A0A5R9E341_9ACTN</name>
<evidence type="ECO:0000313" key="4">
    <source>
        <dbReference type="Proteomes" id="UP000305921"/>
    </source>
</evidence>
<sequence length="212" mass="22578">MGGRSGVPGYSHSGPAPRGAFCVPGGDHVGGNQHTNPVTDETRADIRRLHAEGCGRNEIARRLVRSPRTISVEAAAMGLTFDRTATEEATRARVADLADKRSILAEALTDDALRLTAQQWLPAKVFNIGGKDNTYTEEDVPEPPALDKKNLMSAAGIAIEKSLRLVPLQDDGGHEAARSMVGQLMTGLAAVYREQQDTEQAPPDDEGDGDAP</sequence>
<dbReference type="Proteomes" id="UP000305921">
    <property type="component" value="Unassembled WGS sequence"/>
</dbReference>
<feature type="region of interest" description="Disordered" evidence="1">
    <location>
        <begin position="1"/>
        <end position="42"/>
    </location>
</feature>
<dbReference type="Pfam" id="PF13936">
    <property type="entry name" value="HTH_38"/>
    <property type="match status" value="1"/>
</dbReference>
<accession>A0A5R9E341</accession>
<dbReference type="InterPro" id="IPR025246">
    <property type="entry name" value="IS30-like_HTH"/>
</dbReference>
<evidence type="ECO:0000256" key="1">
    <source>
        <dbReference type="SAM" id="MobiDB-lite"/>
    </source>
</evidence>
<feature type="domain" description="Transposase IS30-like HTH" evidence="2">
    <location>
        <begin position="39"/>
        <end position="71"/>
    </location>
</feature>
<proteinExistence type="predicted"/>
<reference evidence="3 4" key="1">
    <citation type="submission" date="2019-05" db="EMBL/GenBank/DDBJ databases">
        <title>Streptomyces marianii sp. nov., a novel marine actinomycete from southern coast of India.</title>
        <authorList>
            <person name="Iniyan A.M."/>
            <person name="Wink J."/>
            <person name="Ramprasad E."/>
            <person name="Ramana C.V."/>
            <person name="Bunk B."/>
            <person name="Sproer C."/>
            <person name="Joseph F.-J.R.S."/>
            <person name="Vincent S.G.P."/>
        </authorList>
    </citation>
    <scope>NUCLEOTIDE SEQUENCE [LARGE SCALE GENOMIC DNA]</scope>
    <source>
        <strain evidence="3 4">ICN19</strain>
    </source>
</reference>
<feature type="compositionally biased region" description="Acidic residues" evidence="1">
    <location>
        <begin position="202"/>
        <end position="212"/>
    </location>
</feature>
<organism evidence="3 4">
    <name type="scientific">Streptomyces marianii</name>
    <dbReference type="NCBI Taxonomy" id="1817406"/>
    <lineage>
        <taxon>Bacteria</taxon>
        <taxon>Bacillati</taxon>
        <taxon>Actinomycetota</taxon>
        <taxon>Actinomycetes</taxon>
        <taxon>Kitasatosporales</taxon>
        <taxon>Streptomycetaceae</taxon>
        <taxon>Streptomyces</taxon>
    </lineage>
</organism>
<dbReference type="OrthoDB" id="4551805at2"/>